<evidence type="ECO:0000256" key="7">
    <source>
        <dbReference type="ARBA" id="ARBA00023136"/>
    </source>
</evidence>
<evidence type="ECO:0000256" key="3">
    <source>
        <dbReference type="ARBA" id="ARBA00022448"/>
    </source>
</evidence>
<feature type="transmembrane region" description="Helical" evidence="8">
    <location>
        <begin position="77"/>
        <end position="96"/>
    </location>
</feature>
<name>A0AAW7M8P9_9MICO</name>
<keyword evidence="3" id="KW-0813">Transport</keyword>
<evidence type="ECO:0000256" key="5">
    <source>
        <dbReference type="ARBA" id="ARBA00022692"/>
    </source>
</evidence>
<protein>
    <submittedName>
        <fullName evidence="9">Iron chelate uptake ABC transporter family permease subunit</fullName>
    </submittedName>
</protein>
<evidence type="ECO:0000313" key="10">
    <source>
        <dbReference type="Proteomes" id="UP001172737"/>
    </source>
</evidence>
<dbReference type="EMBL" id="JAUHPX010000006">
    <property type="protein sequence ID" value="MDN4488598.1"/>
    <property type="molecule type" value="Genomic_DNA"/>
</dbReference>
<dbReference type="RefSeq" id="WP_301120674.1">
    <property type="nucleotide sequence ID" value="NZ_JAUHPX010000006.1"/>
</dbReference>
<feature type="transmembrane region" description="Helical" evidence="8">
    <location>
        <begin position="116"/>
        <end position="135"/>
    </location>
</feature>
<feature type="transmembrane region" description="Helical" evidence="8">
    <location>
        <begin position="214"/>
        <end position="235"/>
    </location>
</feature>
<proteinExistence type="inferred from homology"/>
<dbReference type="InterPro" id="IPR000522">
    <property type="entry name" value="ABC_transptr_permease_BtuC"/>
</dbReference>
<gene>
    <name evidence="9" type="ORF">QQX10_10505</name>
</gene>
<comment type="caution">
    <text evidence="9">The sequence shown here is derived from an EMBL/GenBank/DDBJ whole genome shotgun (WGS) entry which is preliminary data.</text>
</comment>
<evidence type="ECO:0000256" key="4">
    <source>
        <dbReference type="ARBA" id="ARBA00022475"/>
    </source>
</evidence>
<comment type="subcellular location">
    <subcellularLocation>
        <location evidence="1">Cell membrane</location>
        <topology evidence="1">Multi-pass membrane protein</topology>
    </subcellularLocation>
</comment>
<dbReference type="Proteomes" id="UP001172737">
    <property type="component" value="Unassembled WGS sequence"/>
</dbReference>
<dbReference type="AlphaFoldDB" id="A0AAW7M8P9"/>
<keyword evidence="6 8" id="KW-1133">Transmembrane helix</keyword>
<dbReference type="Gene3D" id="1.10.3470.10">
    <property type="entry name" value="ABC transporter involved in vitamin B12 uptake, BtuC"/>
    <property type="match status" value="1"/>
</dbReference>
<feature type="transmembrane region" description="Helical" evidence="8">
    <location>
        <begin position="167"/>
        <end position="193"/>
    </location>
</feature>
<evidence type="ECO:0000256" key="1">
    <source>
        <dbReference type="ARBA" id="ARBA00004651"/>
    </source>
</evidence>
<reference evidence="9" key="1">
    <citation type="submission" date="2023-06" db="EMBL/GenBank/DDBJ databases">
        <title>Sysu t00039.</title>
        <authorList>
            <person name="Gao L."/>
            <person name="Fang B.-Z."/>
            <person name="Li W.-J."/>
        </authorList>
    </citation>
    <scope>NUCLEOTIDE SEQUENCE</scope>
    <source>
        <strain evidence="9">SYSU T00039</strain>
    </source>
</reference>
<accession>A0AAW7M8P9</accession>
<feature type="transmembrane region" description="Helical" evidence="8">
    <location>
        <begin position="328"/>
        <end position="349"/>
    </location>
</feature>
<evidence type="ECO:0000256" key="8">
    <source>
        <dbReference type="SAM" id="Phobius"/>
    </source>
</evidence>
<dbReference type="InterPro" id="IPR037294">
    <property type="entry name" value="ABC_BtuC-like"/>
</dbReference>
<feature type="transmembrane region" description="Helical" evidence="8">
    <location>
        <begin position="45"/>
        <end position="65"/>
    </location>
</feature>
<evidence type="ECO:0000313" key="9">
    <source>
        <dbReference type="EMBL" id="MDN4488598.1"/>
    </source>
</evidence>
<dbReference type="GO" id="GO:0033214">
    <property type="term" value="P:siderophore-iron import into cell"/>
    <property type="evidence" value="ECO:0007669"/>
    <property type="project" value="TreeGrafter"/>
</dbReference>
<organism evidence="9 10">
    <name type="scientific">Demequina lignilytica</name>
    <dbReference type="NCBI Taxonomy" id="3051663"/>
    <lineage>
        <taxon>Bacteria</taxon>
        <taxon>Bacillati</taxon>
        <taxon>Actinomycetota</taxon>
        <taxon>Actinomycetes</taxon>
        <taxon>Micrococcales</taxon>
        <taxon>Demequinaceae</taxon>
        <taxon>Demequina</taxon>
    </lineage>
</organism>
<feature type="transmembrane region" description="Helical" evidence="8">
    <location>
        <begin position="304"/>
        <end position="322"/>
    </location>
</feature>
<dbReference type="GO" id="GO:0005886">
    <property type="term" value="C:plasma membrane"/>
    <property type="evidence" value="ECO:0007669"/>
    <property type="project" value="UniProtKB-SubCell"/>
</dbReference>
<keyword evidence="10" id="KW-1185">Reference proteome</keyword>
<dbReference type="PANTHER" id="PTHR30472:SF19">
    <property type="entry name" value="PETROBACTIN IMPORT SYSTEM PERMEASE PROTEIN YCLO"/>
    <property type="match status" value="1"/>
</dbReference>
<dbReference type="Pfam" id="PF01032">
    <property type="entry name" value="FecCD"/>
    <property type="match status" value="1"/>
</dbReference>
<evidence type="ECO:0000256" key="2">
    <source>
        <dbReference type="ARBA" id="ARBA00007935"/>
    </source>
</evidence>
<keyword evidence="4" id="KW-1003">Cell membrane</keyword>
<sequence length="354" mass="36393">MHAPDATLSRDDAVVTAAPAAPATTASSPPRVRRTPPGAARVRRVVLALTLATLGAAALLLTWGVDGHWDFALPRRLETLAALVIVGAAVAVATVVFQTVTASRILTPSIMGFDSLYVLVATLIVWSTGAATALAMPPLALFALNTGVMLGASLLLFRAVIGDGTRGLYTTVLAGVIAGTLFSSISGFLFRVMDPNAFDVLMADLFASFTSIDTTLLAVGAVVLTAAVAGAFAMARRLDVLALGRDGAIGVGLDHRRTVMLAMALVAVLVSVSTALVGPVTFLGLLVANLAYRLTGTHRHGANLLVAMLVAAVALVLGQALLQHVLAFNGTLGSLISLVGGVVFIAMLIKESRR</sequence>
<dbReference type="PANTHER" id="PTHR30472">
    <property type="entry name" value="FERRIC ENTEROBACTIN TRANSPORT SYSTEM PERMEASE PROTEIN"/>
    <property type="match status" value="1"/>
</dbReference>
<feature type="transmembrane region" description="Helical" evidence="8">
    <location>
        <begin position="142"/>
        <end position="161"/>
    </location>
</feature>
<dbReference type="SUPFAM" id="SSF81345">
    <property type="entry name" value="ABC transporter involved in vitamin B12 uptake, BtuC"/>
    <property type="match status" value="1"/>
</dbReference>
<comment type="similarity">
    <text evidence="2">Belongs to the binding-protein-dependent transport system permease family. FecCD subfamily.</text>
</comment>
<feature type="transmembrane region" description="Helical" evidence="8">
    <location>
        <begin position="259"/>
        <end position="292"/>
    </location>
</feature>
<keyword evidence="7 8" id="KW-0472">Membrane</keyword>
<keyword evidence="5 8" id="KW-0812">Transmembrane</keyword>
<dbReference type="GO" id="GO:0022857">
    <property type="term" value="F:transmembrane transporter activity"/>
    <property type="evidence" value="ECO:0007669"/>
    <property type="project" value="InterPro"/>
</dbReference>
<evidence type="ECO:0000256" key="6">
    <source>
        <dbReference type="ARBA" id="ARBA00022989"/>
    </source>
</evidence>